<feature type="transmembrane region" description="Helical" evidence="2">
    <location>
        <begin position="113"/>
        <end position="130"/>
    </location>
</feature>
<evidence type="ECO:0000256" key="1">
    <source>
        <dbReference type="SAM" id="MobiDB-lite"/>
    </source>
</evidence>
<reference evidence="4" key="1">
    <citation type="journal article" date="2023" name="Commun. Biol.">
        <title>Genome analysis of Parmales, the sister group of diatoms, reveals the evolutionary specialization of diatoms from phago-mixotrophs to photoautotrophs.</title>
        <authorList>
            <person name="Ban H."/>
            <person name="Sato S."/>
            <person name="Yoshikawa S."/>
            <person name="Yamada K."/>
            <person name="Nakamura Y."/>
            <person name="Ichinomiya M."/>
            <person name="Sato N."/>
            <person name="Blanc-Mathieu R."/>
            <person name="Endo H."/>
            <person name="Kuwata A."/>
            <person name="Ogata H."/>
        </authorList>
    </citation>
    <scope>NUCLEOTIDE SEQUENCE [LARGE SCALE GENOMIC DNA]</scope>
</reference>
<feature type="region of interest" description="Disordered" evidence="1">
    <location>
        <begin position="39"/>
        <end position="71"/>
    </location>
</feature>
<keyword evidence="2" id="KW-1133">Transmembrane helix</keyword>
<feature type="transmembrane region" description="Helical" evidence="2">
    <location>
        <begin position="332"/>
        <end position="351"/>
    </location>
</feature>
<accession>A0A9W7BWY6</accession>
<evidence type="ECO:0000256" key="2">
    <source>
        <dbReference type="SAM" id="Phobius"/>
    </source>
</evidence>
<organism evidence="3 4">
    <name type="scientific">Triparma laevis f. inornata</name>
    <dbReference type="NCBI Taxonomy" id="1714386"/>
    <lineage>
        <taxon>Eukaryota</taxon>
        <taxon>Sar</taxon>
        <taxon>Stramenopiles</taxon>
        <taxon>Ochrophyta</taxon>
        <taxon>Bolidophyceae</taxon>
        <taxon>Parmales</taxon>
        <taxon>Triparmaceae</taxon>
        <taxon>Triparma</taxon>
    </lineage>
</organism>
<feature type="transmembrane region" description="Helical" evidence="2">
    <location>
        <begin position="142"/>
        <end position="162"/>
    </location>
</feature>
<sequence>MSQQNQNVDHSNYSIIAYVGGTAILAVFVSETYSSIETQKLKHEESTHDDEDEDEDDEEMDDNENEEDDTEINAPVSECSWFIVGLSFLGTSSYSAIYFTYTLNPTESKYWQIAFIISPMAFVSFMMAFFMKSKRNDCKYKIFHYFHFTFFAFVSEISSAIGNFRNSSIFYAVFAILRLSGYVGLFRLGLMLRDQAARLLNPKIPSELICTTVLVRGTAAMGPILFFSFETVSCVIEMGGFEGRQCENSSMASFALSIYLAILVGHSFFIKTVPRSVMRQTEWEYGKLAALDLRFWQKVEGICLVATFLISLYLLSSPGVEGEPSGFVQTARALGAGFLALGTLVSIFMVAKTHKEHRRASQIALEEGEVGARTMISGELQRGMVLNSFV</sequence>
<feature type="transmembrane region" description="Helical" evidence="2">
    <location>
        <begin position="168"/>
        <end position="188"/>
    </location>
</feature>
<dbReference type="AlphaFoldDB" id="A0A9W7BWY6"/>
<feature type="transmembrane region" description="Helical" evidence="2">
    <location>
        <begin position="81"/>
        <end position="101"/>
    </location>
</feature>
<dbReference type="EMBL" id="BLQM01000595">
    <property type="protein sequence ID" value="GMH95242.1"/>
    <property type="molecule type" value="Genomic_DNA"/>
</dbReference>
<evidence type="ECO:0000313" key="4">
    <source>
        <dbReference type="Proteomes" id="UP001162640"/>
    </source>
</evidence>
<evidence type="ECO:0000313" key="3">
    <source>
        <dbReference type="EMBL" id="GMH95242.1"/>
    </source>
</evidence>
<comment type="caution">
    <text evidence="3">The sequence shown here is derived from an EMBL/GenBank/DDBJ whole genome shotgun (WGS) entry which is preliminary data.</text>
</comment>
<protein>
    <submittedName>
        <fullName evidence="3">Uncharacterized protein</fullName>
    </submittedName>
</protein>
<proteinExistence type="predicted"/>
<name>A0A9W7BWY6_9STRA</name>
<feature type="compositionally biased region" description="Acidic residues" evidence="1">
    <location>
        <begin position="47"/>
        <end position="71"/>
    </location>
</feature>
<dbReference type="Proteomes" id="UP001162640">
    <property type="component" value="Unassembled WGS sequence"/>
</dbReference>
<keyword evidence="2" id="KW-0812">Transmembrane</keyword>
<keyword evidence="2" id="KW-0472">Membrane</keyword>
<feature type="transmembrane region" description="Helical" evidence="2">
    <location>
        <begin position="15"/>
        <end position="33"/>
    </location>
</feature>
<feature type="transmembrane region" description="Helical" evidence="2">
    <location>
        <begin position="301"/>
        <end position="320"/>
    </location>
</feature>
<feature type="transmembrane region" description="Helical" evidence="2">
    <location>
        <begin position="249"/>
        <end position="270"/>
    </location>
</feature>
<gene>
    <name evidence="3" type="ORF">TL16_g13109</name>
</gene>